<dbReference type="AlphaFoldDB" id="A0A9P6B526"/>
<proteinExistence type="predicted"/>
<protein>
    <submittedName>
        <fullName evidence="1">Uncharacterized protein</fullName>
    </submittedName>
</protein>
<dbReference type="OrthoDB" id="14784at2759"/>
<evidence type="ECO:0000313" key="2">
    <source>
        <dbReference type="Proteomes" id="UP000886523"/>
    </source>
</evidence>
<name>A0A9P6B526_9AGAM</name>
<gene>
    <name evidence="1" type="ORF">BS47DRAFT_1483149</name>
</gene>
<evidence type="ECO:0000313" key="1">
    <source>
        <dbReference type="EMBL" id="KAF9517700.1"/>
    </source>
</evidence>
<sequence>MAKRTRQVRLKWVVAASLRLSTLDTGSRAHLLSKKLQPSASADEGFGNFFDKPGVLKDDYYKIVRGFGRGQCSSHFPEVPKPPLYLTKIENLHEPSVTRGGALIKYAGRLVARGRRFREGEISPLTDNKGSFLTHRLSTCHVLGVDLDDPRSLYEFPFTGVATTSTPTFEEDTVICRIDSHEQSYSSVNSDGHSPMPLNQYFEWIKAWHDN</sequence>
<keyword evidence="2" id="KW-1185">Reference proteome</keyword>
<dbReference type="Proteomes" id="UP000886523">
    <property type="component" value="Unassembled WGS sequence"/>
</dbReference>
<accession>A0A9P6B526</accession>
<comment type="caution">
    <text evidence="1">The sequence shown here is derived from an EMBL/GenBank/DDBJ whole genome shotgun (WGS) entry which is preliminary data.</text>
</comment>
<organism evidence="1 2">
    <name type="scientific">Hydnum rufescens UP504</name>
    <dbReference type="NCBI Taxonomy" id="1448309"/>
    <lineage>
        <taxon>Eukaryota</taxon>
        <taxon>Fungi</taxon>
        <taxon>Dikarya</taxon>
        <taxon>Basidiomycota</taxon>
        <taxon>Agaricomycotina</taxon>
        <taxon>Agaricomycetes</taxon>
        <taxon>Cantharellales</taxon>
        <taxon>Hydnaceae</taxon>
        <taxon>Hydnum</taxon>
    </lineage>
</organism>
<dbReference type="EMBL" id="MU128930">
    <property type="protein sequence ID" value="KAF9517700.1"/>
    <property type="molecule type" value="Genomic_DNA"/>
</dbReference>
<reference evidence="1" key="1">
    <citation type="journal article" date="2020" name="Nat. Commun.">
        <title>Large-scale genome sequencing of mycorrhizal fungi provides insights into the early evolution of symbiotic traits.</title>
        <authorList>
            <person name="Miyauchi S."/>
            <person name="Kiss E."/>
            <person name="Kuo A."/>
            <person name="Drula E."/>
            <person name="Kohler A."/>
            <person name="Sanchez-Garcia M."/>
            <person name="Morin E."/>
            <person name="Andreopoulos B."/>
            <person name="Barry K.W."/>
            <person name="Bonito G."/>
            <person name="Buee M."/>
            <person name="Carver A."/>
            <person name="Chen C."/>
            <person name="Cichocki N."/>
            <person name="Clum A."/>
            <person name="Culley D."/>
            <person name="Crous P.W."/>
            <person name="Fauchery L."/>
            <person name="Girlanda M."/>
            <person name="Hayes R.D."/>
            <person name="Keri Z."/>
            <person name="LaButti K."/>
            <person name="Lipzen A."/>
            <person name="Lombard V."/>
            <person name="Magnuson J."/>
            <person name="Maillard F."/>
            <person name="Murat C."/>
            <person name="Nolan M."/>
            <person name="Ohm R.A."/>
            <person name="Pangilinan J."/>
            <person name="Pereira M.F."/>
            <person name="Perotto S."/>
            <person name="Peter M."/>
            <person name="Pfister S."/>
            <person name="Riley R."/>
            <person name="Sitrit Y."/>
            <person name="Stielow J.B."/>
            <person name="Szollosi G."/>
            <person name="Zifcakova L."/>
            <person name="Stursova M."/>
            <person name="Spatafora J.W."/>
            <person name="Tedersoo L."/>
            <person name="Vaario L.M."/>
            <person name="Yamada A."/>
            <person name="Yan M."/>
            <person name="Wang P."/>
            <person name="Xu J."/>
            <person name="Bruns T."/>
            <person name="Baldrian P."/>
            <person name="Vilgalys R."/>
            <person name="Dunand C."/>
            <person name="Henrissat B."/>
            <person name="Grigoriev I.V."/>
            <person name="Hibbett D."/>
            <person name="Nagy L.G."/>
            <person name="Martin F.M."/>
        </authorList>
    </citation>
    <scope>NUCLEOTIDE SEQUENCE</scope>
    <source>
        <strain evidence="1">UP504</strain>
    </source>
</reference>